<dbReference type="Proteomes" id="UP000266723">
    <property type="component" value="Unassembled WGS sequence"/>
</dbReference>
<name>A0ABQ7F7C5_BRACR</name>
<proteinExistence type="predicted"/>
<keyword evidence="1" id="KW-0812">Transmembrane</keyword>
<keyword evidence="1" id="KW-1133">Transmembrane helix</keyword>
<dbReference type="EMBL" id="QGKV02000297">
    <property type="protein sequence ID" value="KAF3610925.1"/>
    <property type="molecule type" value="Genomic_DNA"/>
</dbReference>
<accession>A0ABQ7F7C5</accession>
<organism evidence="2 3">
    <name type="scientific">Brassica cretica</name>
    <name type="common">Mustard</name>
    <dbReference type="NCBI Taxonomy" id="69181"/>
    <lineage>
        <taxon>Eukaryota</taxon>
        <taxon>Viridiplantae</taxon>
        <taxon>Streptophyta</taxon>
        <taxon>Embryophyta</taxon>
        <taxon>Tracheophyta</taxon>
        <taxon>Spermatophyta</taxon>
        <taxon>Magnoliopsida</taxon>
        <taxon>eudicotyledons</taxon>
        <taxon>Gunneridae</taxon>
        <taxon>Pentapetalae</taxon>
        <taxon>rosids</taxon>
        <taxon>malvids</taxon>
        <taxon>Brassicales</taxon>
        <taxon>Brassicaceae</taxon>
        <taxon>Brassiceae</taxon>
        <taxon>Brassica</taxon>
    </lineage>
</organism>
<gene>
    <name evidence="2" type="ORF">DY000_02048925</name>
</gene>
<keyword evidence="3" id="KW-1185">Reference proteome</keyword>
<evidence type="ECO:0000256" key="1">
    <source>
        <dbReference type="SAM" id="Phobius"/>
    </source>
</evidence>
<evidence type="ECO:0000313" key="3">
    <source>
        <dbReference type="Proteomes" id="UP000266723"/>
    </source>
</evidence>
<sequence length="65" mass="6142">MPRPSSSVIGATGTTGAAGTVFTGDSLGDVSVGALLSIVVVAIGGEVIVVSAELPLKSISGEGGE</sequence>
<keyword evidence="1" id="KW-0472">Membrane</keyword>
<reference evidence="2 3" key="1">
    <citation type="journal article" date="2020" name="BMC Genomics">
        <title>Intraspecific diversification of the crop wild relative Brassica cretica Lam. using demographic model selection.</title>
        <authorList>
            <person name="Kioukis A."/>
            <person name="Michalopoulou V.A."/>
            <person name="Briers L."/>
            <person name="Pirintsos S."/>
            <person name="Studholme D.J."/>
            <person name="Pavlidis P."/>
            <person name="Sarris P.F."/>
        </authorList>
    </citation>
    <scope>NUCLEOTIDE SEQUENCE [LARGE SCALE GENOMIC DNA]</scope>
    <source>
        <strain evidence="3">cv. PFS-1207/04</strain>
    </source>
</reference>
<comment type="caution">
    <text evidence="2">The sequence shown here is derived from an EMBL/GenBank/DDBJ whole genome shotgun (WGS) entry which is preliminary data.</text>
</comment>
<feature type="transmembrane region" description="Helical" evidence="1">
    <location>
        <begin position="30"/>
        <end position="50"/>
    </location>
</feature>
<evidence type="ECO:0000313" key="2">
    <source>
        <dbReference type="EMBL" id="KAF3610925.1"/>
    </source>
</evidence>
<protein>
    <submittedName>
        <fullName evidence="2">Uncharacterized protein</fullName>
    </submittedName>
</protein>